<name>A0ABW8T1U8_9CLOT</name>
<evidence type="ECO:0000313" key="3">
    <source>
        <dbReference type="Proteomes" id="UP001623591"/>
    </source>
</evidence>
<reference evidence="2 3" key="1">
    <citation type="submission" date="2024-11" db="EMBL/GenBank/DDBJ databases">
        <authorList>
            <person name="Heng Y.C."/>
            <person name="Lim A.C.H."/>
            <person name="Lee J.K.Y."/>
            <person name="Kittelmann S."/>
        </authorList>
    </citation>
    <scope>NUCLEOTIDE SEQUENCE [LARGE SCALE GENOMIC DNA]</scope>
    <source>
        <strain evidence="2 3">WILCCON 0185</strain>
    </source>
</reference>
<protein>
    <submittedName>
        <fullName evidence="2">DUF2225 domain-containing protein</fullName>
    </submittedName>
</protein>
<dbReference type="RefSeq" id="WP_406768974.1">
    <property type="nucleotide sequence ID" value="NZ_JBJHZZ010000002.1"/>
</dbReference>
<keyword evidence="3" id="KW-1185">Reference proteome</keyword>
<comment type="caution">
    <text evidence="2">The sequence shown here is derived from an EMBL/GenBank/DDBJ whole genome shotgun (WGS) entry which is preliminary data.</text>
</comment>
<dbReference type="EMBL" id="JBJHZZ010000002">
    <property type="protein sequence ID" value="MFL0246508.1"/>
    <property type="molecule type" value="Genomic_DNA"/>
</dbReference>
<dbReference type="InterPro" id="IPR018708">
    <property type="entry name" value="DUF2225"/>
</dbReference>
<sequence length="287" mass="33579">MSDKIFSGLEDLGFDDISDVSLYNTKKEKEKEQKAEKKDDDPKNHLYDVTVTCPVCENVFQARTVKSSSYRRLKSDSDLHVRYSLINPYFYEVYLCNVCGYAAMKQDFHKIRDSQKELIQNKIAPKWQGRRYPEVYDNDIAIERYKLSLLNNVVMGAKTSKKALNCLRIAWMYRLKEDDENEQLFLKQALEGFNEAYLNEDFPICGMDKFTMMYLIGELCRRTSDLDEANLWFSKLITTPAVPQKIKEIAKDQRDLIKEALEQPIEAAEEPEEEDNKKTGFFSKLFK</sequence>
<evidence type="ECO:0000313" key="2">
    <source>
        <dbReference type="EMBL" id="MFL0246508.1"/>
    </source>
</evidence>
<proteinExistence type="predicted"/>
<dbReference type="Proteomes" id="UP001623591">
    <property type="component" value="Unassembled WGS sequence"/>
</dbReference>
<dbReference type="Pfam" id="PF09986">
    <property type="entry name" value="DUF2225"/>
    <property type="match status" value="1"/>
</dbReference>
<evidence type="ECO:0000256" key="1">
    <source>
        <dbReference type="SAM" id="MobiDB-lite"/>
    </source>
</evidence>
<feature type="region of interest" description="Disordered" evidence="1">
    <location>
        <begin position="263"/>
        <end position="287"/>
    </location>
</feature>
<accession>A0ABW8T1U8</accession>
<gene>
    <name evidence="2" type="ORF">ACJDUG_05960</name>
</gene>
<organism evidence="2 3">
    <name type="scientific">Candidatus Clostridium stratigraminis</name>
    <dbReference type="NCBI Taxonomy" id="3381661"/>
    <lineage>
        <taxon>Bacteria</taxon>
        <taxon>Bacillati</taxon>
        <taxon>Bacillota</taxon>
        <taxon>Clostridia</taxon>
        <taxon>Eubacteriales</taxon>
        <taxon>Clostridiaceae</taxon>
        <taxon>Clostridium</taxon>
    </lineage>
</organism>